<evidence type="ECO:0000313" key="5">
    <source>
        <dbReference type="EMBL" id="NGO47711.1"/>
    </source>
</evidence>
<dbReference type="Proteomes" id="UP001518140">
    <property type="component" value="Unassembled WGS sequence"/>
</dbReference>
<gene>
    <name evidence="5" type="ORF">G6048_38400</name>
</gene>
<feature type="compositionally biased region" description="Basic and acidic residues" evidence="3">
    <location>
        <begin position="29"/>
        <end position="39"/>
    </location>
</feature>
<dbReference type="InterPro" id="IPR026875">
    <property type="entry name" value="PHydrolase_assoc_dom"/>
</dbReference>
<dbReference type="InterPro" id="IPR006674">
    <property type="entry name" value="HD_domain"/>
</dbReference>
<dbReference type="HAMAP" id="MF_01212">
    <property type="entry name" value="dGTPase_type2"/>
    <property type="match status" value="1"/>
</dbReference>
<name>A0ABX0E0I6_9ACTN</name>
<dbReference type="PANTHER" id="PTHR11373:SF32">
    <property type="entry name" value="DEOXYGUANOSINETRIPHOSPHATE TRIPHOSPHOHYDROLASE"/>
    <property type="match status" value="1"/>
</dbReference>
<keyword evidence="1 2" id="KW-0378">Hydrolase</keyword>
<evidence type="ECO:0000313" key="6">
    <source>
        <dbReference type="Proteomes" id="UP001518140"/>
    </source>
</evidence>
<dbReference type="InterPro" id="IPR050135">
    <property type="entry name" value="dGTPase-like"/>
</dbReference>
<feature type="region of interest" description="Disordered" evidence="3">
    <location>
        <begin position="1"/>
        <end position="39"/>
    </location>
</feature>
<dbReference type="Pfam" id="PF01966">
    <property type="entry name" value="HD"/>
    <property type="match status" value="1"/>
</dbReference>
<dbReference type="PANTHER" id="PTHR11373">
    <property type="entry name" value="DEOXYNUCLEOSIDE TRIPHOSPHATE TRIPHOSPHOHYDROLASE"/>
    <property type="match status" value="1"/>
</dbReference>
<keyword evidence="6" id="KW-1185">Reference proteome</keyword>
<proteinExistence type="inferred from homology"/>
<dbReference type="InterPro" id="IPR003607">
    <property type="entry name" value="HD/PDEase_dom"/>
</dbReference>
<dbReference type="EMBL" id="JAAKZX010000198">
    <property type="protein sequence ID" value="NGO47711.1"/>
    <property type="molecule type" value="Genomic_DNA"/>
</dbReference>
<comment type="similarity">
    <text evidence="2">Belongs to the dGTPase family. Type 2 subfamily.</text>
</comment>
<dbReference type="SMART" id="SM00471">
    <property type="entry name" value="HDc"/>
    <property type="match status" value="1"/>
</dbReference>
<protein>
    <recommendedName>
        <fullName evidence="2">Deoxyguanosinetriphosphate triphosphohydrolase-like protein</fullName>
    </recommendedName>
</protein>
<dbReference type="Pfam" id="PF13286">
    <property type="entry name" value="HD_assoc"/>
    <property type="match status" value="1"/>
</dbReference>
<dbReference type="Gene3D" id="1.10.3210.10">
    <property type="entry name" value="Hypothetical protein af1432"/>
    <property type="match status" value="1"/>
</dbReference>
<dbReference type="CDD" id="cd00077">
    <property type="entry name" value="HDc"/>
    <property type="match status" value="1"/>
</dbReference>
<reference evidence="5 6" key="1">
    <citation type="submission" date="2020-02" db="EMBL/GenBank/DDBJ databases">
        <title>Whole-genome analyses of novel actinobacteria.</title>
        <authorList>
            <person name="Sahin N."/>
            <person name="Tokatli A."/>
        </authorList>
    </citation>
    <scope>NUCLEOTIDE SEQUENCE [LARGE SCALE GENOMIC DNA]</scope>
    <source>
        <strain evidence="5 6">YC419</strain>
    </source>
</reference>
<dbReference type="InterPro" id="IPR023023">
    <property type="entry name" value="dNTPase_2"/>
</dbReference>
<evidence type="ECO:0000256" key="2">
    <source>
        <dbReference type="HAMAP-Rule" id="MF_01212"/>
    </source>
</evidence>
<comment type="caution">
    <text evidence="5">The sequence shown here is derived from an EMBL/GenBank/DDBJ whole genome shotgun (WGS) entry which is preliminary data.</text>
</comment>
<dbReference type="NCBIfam" id="TIGR01353">
    <property type="entry name" value="dGTP_triPase"/>
    <property type="match status" value="1"/>
</dbReference>
<evidence type="ECO:0000256" key="3">
    <source>
        <dbReference type="SAM" id="MobiDB-lite"/>
    </source>
</evidence>
<accession>A0ABX0E0I6</accession>
<dbReference type="NCBIfam" id="NF002829">
    <property type="entry name" value="PRK03007.1"/>
    <property type="match status" value="1"/>
</dbReference>
<dbReference type="SUPFAM" id="SSF109604">
    <property type="entry name" value="HD-domain/PDEase-like"/>
    <property type="match status" value="1"/>
</dbReference>
<evidence type="ECO:0000256" key="1">
    <source>
        <dbReference type="ARBA" id="ARBA00022801"/>
    </source>
</evidence>
<evidence type="ECO:0000259" key="4">
    <source>
        <dbReference type="PROSITE" id="PS51831"/>
    </source>
</evidence>
<feature type="domain" description="HD" evidence="4">
    <location>
        <begin position="81"/>
        <end position="237"/>
    </location>
</feature>
<organism evidence="5 6">
    <name type="scientific">Streptomyces ureilyticus</name>
    <dbReference type="NCBI Taxonomy" id="1775131"/>
    <lineage>
        <taxon>Bacteria</taxon>
        <taxon>Bacillati</taxon>
        <taxon>Actinomycetota</taxon>
        <taxon>Actinomycetes</taxon>
        <taxon>Kitasatosporales</taxon>
        <taxon>Streptomycetaceae</taxon>
        <taxon>Streptomyces</taxon>
    </lineage>
</organism>
<sequence length="439" mass="48143">MEGTAPATAQPYENHLPPPGYDPTSVERWAGEPDKRPGRTAFQRDRARVLHSAALRRLAGKTQVVTPGTRSEAWDASPRTRLTHSLECAQVGRELGAALGCDPDLVEAACLSHDLGHPPFGHNGEQALNEFAQDCGGFEGNAQSLRLLTRIEPKRFQRSEETGDFVSVGLNLTRAALDAATKYPWPRGAHPTDPASPKFGVYDDDRPVFDWVRKGAPDDRTCFEAQVMDWSDDVAYSVHDVEDGLHAGHIDPGCLYAEPERQSVFAVAIGRYVSADTDPAELAEALDRLLAEEWWPHGYDGTAVAQARLKDATSQLIGRFCLAAEGATRTAYGTGRLTRYAAELVVPRSARLECAVLKAVADRYVMQRAEQERLRADQRIVVAELAEALTARAPDGLDPQFRALYDEAPDDRARKRVLVDQIASLTDASARSLHARLTN</sequence>
<dbReference type="InterPro" id="IPR006261">
    <property type="entry name" value="dGTPase"/>
</dbReference>
<dbReference type="PROSITE" id="PS51831">
    <property type="entry name" value="HD"/>
    <property type="match status" value="1"/>
</dbReference>
<dbReference type="RefSeq" id="WP_165344222.1">
    <property type="nucleotide sequence ID" value="NZ_JAAKZX010000198.1"/>
</dbReference>